<protein>
    <submittedName>
        <fullName evidence="1">Uncharacterized protein</fullName>
    </submittedName>
</protein>
<proteinExistence type="predicted"/>
<keyword evidence="2" id="KW-1185">Reference proteome</keyword>
<comment type="caution">
    <text evidence="1">The sequence shown here is derived from an EMBL/GenBank/DDBJ whole genome shotgun (WGS) entry which is preliminary data.</text>
</comment>
<dbReference type="EMBL" id="JAHIBW010000020">
    <property type="protein sequence ID" value="KAG7300737.1"/>
    <property type="molecule type" value="Genomic_DNA"/>
</dbReference>
<evidence type="ECO:0000313" key="1">
    <source>
        <dbReference type="EMBL" id="KAG7300737.1"/>
    </source>
</evidence>
<name>A0ABQ7Q681_PLUXY</name>
<reference evidence="1 2" key="1">
    <citation type="submission" date="2021-06" db="EMBL/GenBank/DDBJ databases">
        <title>A haploid diamondback moth (Plutella xylostella L.) genome assembly resolves 31 chromosomes and identifies a diamide resistance mutation.</title>
        <authorList>
            <person name="Ward C.M."/>
            <person name="Perry K.D."/>
            <person name="Baker G."/>
            <person name="Powis K."/>
            <person name="Heckel D.G."/>
            <person name="Baxter S.W."/>
        </authorList>
    </citation>
    <scope>NUCLEOTIDE SEQUENCE [LARGE SCALE GENOMIC DNA]</scope>
    <source>
        <strain evidence="1 2">LV</strain>
        <tissue evidence="1">Single pupa</tissue>
    </source>
</reference>
<evidence type="ECO:0000313" key="2">
    <source>
        <dbReference type="Proteomes" id="UP000823941"/>
    </source>
</evidence>
<accession>A0ABQ7Q681</accession>
<gene>
    <name evidence="1" type="ORF">JYU34_015063</name>
</gene>
<organism evidence="1 2">
    <name type="scientific">Plutella xylostella</name>
    <name type="common">Diamondback moth</name>
    <name type="synonym">Plutella maculipennis</name>
    <dbReference type="NCBI Taxonomy" id="51655"/>
    <lineage>
        <taxon>Eukaryota</taxon>
        <taxon>Metazoa</taxon>
        <taxon>Ecdysozoa</taxon>
        <taxon>Arthropoda</taxon>
        <taxon>Hexapoda</taxon>
        <taxon>Insecta</taxon>
        <taxon>Pterygota</taxon>
        <taxon>Neoptera</taxon>
        <taxon>Endopterygota</taxon>
        <taxon>Lepidoptera</taxon>
        <taxon>Glossata</taxon>
        <taxon>Ditrysia</taxon>
        <taxon>Yponomeutoidea</taxon>
        <taxon>Plutellidae</taxon>
        <taxon>Plutella</taxon>
    </lineage>
</organism>
<sequence length="140" mass="16743">MPVMDDRDWEEICKENIPNNIEVPNVFDSSTPKAMLRKPVSKELSVSQNKRKIYFNPLETRKRIMIHTDKRIEFLKQKQTIREHDLSNYAKEEHEKHLLNKEEAHKKAMLHKEEAHQKAMQQMEERHIKIYAAARRVASN</sequence>
<dbReference type="Proteomes" id="UP000823941">
    <property type="component" value="Chromosome 20"/>
</dbReference>